<dbReference type="AlphaFoldDB" id="A0AAN6U3C8"/>
<name>A0AAN6U3C8_9PEZI</name>
<dbReference type="EMBL" id="MU853225">
    <property type="protein sequence ID" value="KAK4125643.1"/>
    <property type="molecule type" value="Genomic_DNA"/>
</dbReference>
<protein>
    <submittedName>
        <fullName evidence="2">Uncharacterized protein</fullName>
    </submittedName>
</protein>
<reference evidence="2" key="2">
    <citation type="submission" date="2023-05" db="EMBL/GenBank/DDBJ databases">
        <authorList>
            <consortium name="Lawrence Berkeley National Laboratory"/>
            <person name="Steindorff A."/>
            <person name="Hensen N."/>
            <person name="Bonometti L."/>
            <person name="Westerberg I."/>
            <person name="Brannstrom I.O."/>
            <person name="Guillou S."/>
            <person name="Cros-Aarteil S."/>
            <person name="Calhoun S."/>
            <person name="Haridas S."/>
            <person name="Kuo A."/>
            <person name="Mondo S."/>
            <person name="Pangilinan J."/>
            <person name="Riley R."/>
            <person name="Labutti K."/>
            <person name="Andreopoulos B."/>
            <person name="Lipzen A."/>
            <person name="Chen C."/>
            <person name="Yanf M."/>
            <person name="Daum C."/>
            <person name="Ng V."/>
            <person name="Clum A."/>
            <person name="Ohm R."/>
            <person name="Martin F."/>
            <person name="Silar P."/>
            <person name="Natvig D."/>
            <person name="Lalanne C."/>
            <person name="Gautier V."/>
            <person name="Ament-Velasquez S.L."/>
            <person name="Kruys A."/>
            <person name="Hutchinson M.I."/>
            <person name="Powell A.J."/>
            <person name="Barry K."/>
            <person name="Miller A.N."/>
            <person name="Grigoriev I.V."/>
            <person name="Debuchy R."/>
            <person name="Gladieux P."/>
            <person name="Thoren M.H."/>
            <person name="Johannesson H."/>
        </authorList>
    </citation>
    <scope>NUCLEOTIDE SEQUENCE</scope>
    <source>
        <strain evidence="2">CBS 731.68</strain>
    </source>
</reference>
<accession>A0AAN6U3C8</accession>
<organism evidence="2 3">
    <name type="scientific">Parathielavia appendiculata</name>
    <dbReference type="NCBI Taxonomy" id="2587402"/>
    <lineage>
        <taxon>Eukaryota</taxon>
        <taxon>Fungi</taxon>
        <taxon>Dikarya</taxon>
        <taxon>Ascomycota</taxon>
        <taxon>Pezizomycotina</taxon>
        <taxon>Sordariomycetes</taxon>
        <taxon>Sordariomycetidae</taxon>
        <taxon>Sordariales</taxon>
        <taxon>Chaetomiaceae</taxon>
        <taxon>Parathielavia</taxon>
    </lineage>
</organism>
<gene>
    <name evidence="2" type="ORF">N657DRAFT_642385</name>
</gene>
<comment type="caution">
    <text evidence="2">The sequence shown here is derived from an EMBL/GenBank/DDBJ whole genome shotgun (WGS) entry which is preliminary data.</text>
</comment>
<sequence>MTTPPQNPPTPLVTSTTVRQTNRTVATATRPSHTYNLTAAHKATRYSGSTWLSRTKMPVYTPSASRTAETLRAVSQRRACSVAP</sequence>
<dbReference type="Proteomes" id="UP001302602">
    <property type="component" value="Unassembled WGS sequence"/>
</dbReference>
<feature type="compositionally biased region" description="Polar residues" evidence="1">
    <location>
        <begin position="12"/>
        <end position="28"/>
    </location>
</feature>
<evidence type="ECO:0000313" key="3">
    <source>
        <dbReference type="Proteomes" id="UP001302602"/>
    </source>
</evidence>
<evidence type="ECO:0000313" key="2">
    <source>
        <dbReference type="EMBL" id="KAK4125643.1"/>
    </source>
</evidence>
<feature type="region of interest" description="Disordered" evidence="1">
    <location>
        <begin position="1"/>
        <end position="28"/>
    </location>
</feature>
<reference evidence="2" key="1">
    <citation type="journal article" date="2023" name="Mol. Phylogenet. Evol.">
        <title>Genome-scale phylogeny and comparative genomics of the fungal order Sordariales.</title>
        <authorList>
            <person name="Hensen N."/>
            <person name="Bonometti L."/>
            <person name="Westerberg I."/>
            <person name="Brannstrom I.O."/>
            <person name="Guillou S."/>
            <person name="Cros-Aarteil S."/>
            <person name="Calhoun S."/>
            <person name="Haridas S."/>
            <person name="Kuo A."/>
            <person name="Mondo S."/>
            <person name="Pangilinan J."/>
            <person name="Riley R."/>
            <person name="LaButti K."/>
            <person name="Andreopoulos B."/>
            <person name="Lipzen A."/>
            <person name="Chen C."/>
            <person name="Yan M."/>
            <person name="Daum C."/>
            <person name="Ng V."/>
            <person name="Clum A."/>
            <person name="Steindorff A."/>
            <person name="Ohm R.A."/>
            <person name="Martin F."/>
            <person name="Silar P."/>
            <person name="Natvig D.O."/>
            <person name="Lalanne C."/>
            <person name="Gautier V."/>
            <person name="Ament-Velasquez S.L."/>
            <person name="Kruys A."/>
            <person name="Hutchinson M.I."/>
            <person name="Powell A.J."/>
            <person name="Barry K."/>
            <person name="Miller A.N."/>
            <person name="Grigoriev I.V."/>
            <person name="Debuchy R."/>
            <person name="Gladieux P."/>
            <person name="Hiltunen Thoren M."/>
            <person name="Johannesson H."/>
        </authorList>
    </citation>
    <scope>NUCLEOTIDE SEQUENCE</scope>
    <source>
        <strain evidence="2">CBS 731.68</strain>
    </source>
</reference>
<dbReference type="GeneID" id="87829101"/>
<proteinExistence type="predicted"/>
<feature type="compositionally biased region" description="Pro residues" evidence="1">
    <location>
        <begin position="1"/>
        <end position="11"/>
    </location>
</feature>
<dbReference type="RefSeq" id="XP_062649414.1">
    <property type="nucleotide sequence ID" value="XM_062792332.1"/>
</dbReference>
<feature type="region of interest" description="Disordered" evidence="1">
    <location>
        <begin position="63"/>
        <end position="84"/>
    </location>
</feature>
<evidence type="ECO:0000256" key="1">
    <source>
        <dbReference type="SAM" id="MobiDB-lite"/>
    </source>
</evidence>
<keyword evidence="3" id="KW-1185">Reference proteome</keyword>